<evidence type="ECO:0008006" key="3">
    <source>
        <dbReference type="Google" id="ProtNLM"/>
    </source>
</evidence>
<evidence type="ECO:0000313" key="1">
    <source>
        <dbReference type="EMBL" id="AQT67944.1"/>
    </source>
</evidence>
<dbReference type="KEGG" id="alus:STSP2_01096"/>
<proteinExistence type="predicted"/>
<dbReference type="STRING" id="1936003.STSP2_01096"/>
<dbReference type="EMBL" id="CP019791">
    <property type="protein sequence ID" value="AQT67944.1"/>
    <property type="molecule type" value="Genomic_DNA"/>
</dbReference>
<dbReference type="OrthoDB" id="9113831at2"/>
<dbReference type="AlphaFoldDB" id="A0A1U9NJM8"/>
<dbReference type="Proteomes" id="UP000189674">
    <property type="component" value="Chromosome"/>
</dbReference>
<accession>A0A1U9NJM8</accession>
<sequence>MPHRGDVFAPGMIIMWSGLLSDVPRGWSVCDGSNGTPDLRNRFVRGASSVGGIGGSQSHVHCHGGCTAFEGGCPVYVEFGCTYPVPFYGHSHGASPITETFEDNLPPYYDLIFIRKD</sequence>
<dbReference type="SUPFAM" id="SSF88874">
    <property type="entry name" value="Receptor-binding domain of short tail fibre protein gp12"/>
    <property type="match status" value="1"/>
</dbReference>
<evidence type="ECO:0000313" key="2">
    <source>
        <dbReference type="Proteomes" id="UP000189674"/>
    </source>
</evidence>
<organism evidence="1 2">
    <name type="scientific">Anaerohalosphaera lusitana</name>
    <dbReference type="NCBI Taxonomy" id="1936003"/>
    <lineage>
        <taxon>Bacteria</taxon>
        <taxon>Pseudomonadati</taxon>
        <taxon>Planctomycetota</taxon>
        <taxon>Phycisphaerae</taxon>
        <taxon>Sedimentisphaerales</taxon>
        <taxon>Anaerohalosphaeraceae</taxon>
        <taxon>Anaerohalosphaera</taxon>
    </lineage>
</organism>
<name>A0A1U9NJM8_9BACT</name>
<protein>
    <recommendedName>
        <fullName evidence="3">Phage Tail Collar Domain protein</fullName>
    </recommendedName>
</protein>
<dbReference type="RefSeq" id="WP_146660538.1">
    <property type="nucleotide sequence ID" value="NZ_CP019791.1"/>
</dbReference>
<reference evidence="2" key="1">
    <citation type="submission" date="2017-02" db="EMBL/GenBank/DDBJ databases">
        <title>Comparative genomics and description of representatives of a novel lineage of planctomycetes thriving in anoxic sediments.</title>
        <authorList>
            <person name="Spring S."/>
            <person name="Bunk B."/>
            <person name="Sproer C."/>
        </authorList>
    </citation>
    <scope>NUCLEOTIDE SEQUENCE [LARGE SCALE GENOMIC DNA]</scope>
    <source>
        <strain evidence="2">ST-NAGAB-D1</strain>
    </source>
</reference>
<dbReference type="CDD" id="cd22641">
    <property type="entry name" value="C24-like"/>
    <property type="match status" value="1"/>
</dbReference>
<keyword evidence="2" id="KW-1185">Reference proteome</keyword>
<gene>
    <name evidence="1" type="ORF">STSP2_01096</name>
</gene>